<sequence length="65" mass="6986">MIAAVLTSCPSATIVLFNKKDRLEQNSRIEKRPVLRMMDAFSNMHPALQALIGGLISWGSAGGGD</sequence>
<accession>A0A1E7DNZ9</accession>
<name>A0A1E7DNZ9_9BACI</name>
<dbReference type="AlphaFoldDB" id="A0A1E7DNZ9"/>
<evidence type="ECO:0000313" key="2">
    <source>
        <dbReference type="Proteomes" id="UP000095658"/>
    </source>
</evidence>
<dbReference type="EMBL" id="MAMP01000021">
    <property type="protein sequence ID" value="OES44820.1"/>
    <property type="molecule type" value="Genomic_DNA"/>
</dbReference>
<keyword evidence="2" id="KW-1185">Reference proteome</keyword>
<protein>
    <submittedName>
        <fullName evidence="1">Uncharacterized protein</fullName>
    </submittedName>
</protein>
<evidence type="ECO:0000313" key="1">
    <source>
        <dbReference type="EMBL" id="OES44820.1"/>
    </source>
</evidence>
<dbReference type="RefSeq" id="WP_069938443.1">
    <property type="nucleotide sequence ID" value="NZ_MAMP01000021.1"/>
</dbReference>
<organism evidence="1 2">
    <name type="scientific">Domibacillus iocasae</name>
    <dbReference type="NCBI Taxonomy" id="1714016"/>
    <lineage>
        <taxon>Bacteria</taxon>
        <taxon>Bacillati</taxon>
        <taxon>Bacillota</taxon>
        <taxon>Bacilli</taxon>
        <taxon>Bacillales</taxon>
        <taxon>Bacillaceae</taxon>
        <taxon>Domibacillus</taxon>
    </lineage>
</organism>
<proteinExistence type="predicted"/>
<dbReference type="Proteomes" id="UP000095658">
    <property type="component" value="Unassembled WGS sequence"/>
</dbReference>
<reference evidence="1 2" key="1">
    <citation type="submission" date="2016-06" db="EMBL/GenBank/DDBJ databases">
        <title>Domibacillus iocasae genome sequencing.</title>
        <authorList>
            <person name="Verma A."/>
            <person name="Pal Y."/>
            <person name="Ojha A.K."/>
            <person name="Krishnamurthi S."/>
        </authorList>
    </citation>
    <scope>NUCLEOTIDE SEQUENCE [LARGE SCALE GENOMIC DNA]</scope>
    <source>
        <strain evidence="1 2">DSM 29979</strain>
    </source>
</reference>
<comment type="caution">
    <text evidence="1">The sequence shown here is derived from an EMBL/GenBank/DDBJ whole genome shotgun (WGS) entry which is preliminary data.</text>
</comment>
<gene>
    <name evidence="1" type="ORF">BA724_05985</name>
</gene>